<dbReference type="EMBL" id="CALNXJ010000001">
    <property type="protein sequence ID" value="CAH3030992.1"/>
    <property type="molecule type" value="Genomic_DNA"/>
</dbReference>
<evidence type="ECO:0000256" key="4">
    <source>
        <dbReference type="ARBA" id="ARBA00022927"/>
    </source>
</evidence>
<dbReference type="PROSITE" id="PS50192">
    <property type="entry name" value="T_SNARE"/>
    <property type="match status" value="1"/>
</dbReference>
<organism evidence="11 12">
    <name type="scientific">Pocillopora meandrina</name>
    <dbReference type="NCBI Taxonomy" id="46732"/>
    <lineage>
        <taxon>Eukaryota</taxon>
        <taxon>Metazoa</taxon>
        <taxon>Cnidaria</taxon>
        <taxon>Anthozoa</taxon>
        <taxon>Hexacorallia</taxon>
        <taxon>Scleractinia</taxon>
        <taxon>Astrocoeniina</taxon>
        <taxon>Pocilloporidae</taxon>
        <taxon>Pocillopora</taxon>
    </lineage>
</organism>
<keyword evidence="3 9" id="KW-0812">Transmembrane</keyword>
<evidence type="ECO:0000313" key="11">
    <source>
        <dbReference type="EMBL" id="CAH3030992.1"/>
    </source>
</evidence>
<reference evidence="11 12" key="1">
    <citation type="submission" date="2022-05" db="EMBL/GenBank/DDBJ databases">
        <authorList>
            <consortium name="Genoscope - CEA"/>
            <person name="William W."/>
        </authorList>
    </citation>
    <scope>NUCLEOTIDE SEQUENCE [LARGE SCALE GENOMIC DNA]</scope>
</reference>
<proteinExistence type="predicted"/>
<sequence>INVFRHRACCAGSRTTSTDEMLETENNRMVEDLAAKVSRLKGIAIDIENESKQQNKYLDGMGDDFGSSSSLLSGSAARLSQMVSAGRSNRKIMCYLIAGLVGVFFIGYYALSKVIIR</sequence>
<keyword evidence="7 9" id="KW-0472">Membrane</keyword>
<evidence type="ECO:0000313" key="12">
    <source>
        <dbReference type="Proteomes" id="UP001159428"/>
    </source>
</evidence>
<keyword evidence="2" id="KW-0813">Transport</keyword>
<comment type="subcellular location">
    <subcellularLocation>
        <location evidence="8">Endomembrane system</location>
        <topology evidence="8">Single-pass type IV membrane protein</topology>
    </subcellularLocation>
    <subcellularLocation>
        <location evidence="1">Golgi apparatus membrane</location>
    </subcellularLocation>
</comment>
<evidence type="ECO:0000256" key="6">
    <source>
        <dbReference type="ARBA" id="ARBA00023034"/>
    </source>
</evidence>
<protein>
    <recommendedName>
        <fullName evidence="10">t-SNARE coiled-coil homology domain-containing protein</fullName>
    </recommendedName>
</protein>
<evidence type="ECO:0000259" key="10">
    <source>
        <dbReference type="PROSITE" id="PS50192"/>
    </source>
</evidence>
<keyword evidence="6" id="KW-0333">Golgi apparatus</keyword>
<evidence type="ECO:0000256" key="5">
    <source>
        <dbReference type="ARBA" id="ARBA00022989"/>
    </source>
</evidence>
<accession>A0AAU9VLJ7</accession>
<evidence type="ECO:0000256" key="8">
    <source>
        <dbReference type="ARBA" id="ARBA00046280"/>
    </source>
</evidence>
<gene>
    <name evidence="11" type="ORF">PMEA_00000192</name>
</gene>
<evidence type="ECO:0000256" key="3">
    <source>
        <dbReference type="ARBA" id="ARBA00022692"/>
    </source>
</evidence>
<dbReference type="GO" id="GO:0015031">
    <property type="term" value="P:protein transport"/>
    <property type="evidence" value="ECO:0007669"/>
    <property type="project" value="UniProtKB-KW"/>
</dbReference>
<name>A0AAU9VLJ7_9CNID</name>
<dbReference type="GO" id="GO:0000139">
    <property type="term" value="C:Golgi membrane"/>
    <property type="evidence" value="ECO:0007669"/>
    <property type="project" value="UniProtKB-SubCell"/>
</dbReference>
<keyword evidence="4" id="KW-0653">Protein transport</keyword>
<evidence type="ECO:0000256" key="9">
    <source>
        <dbReference type="SAM" id="Phobius"/>
    </source>
</evidence>
<dbReference type="CDD" id="cd15853">
    <property type="entry name" value="SNARE_Bet1"/>
    <property type="match status" value="1"/>
</dbReference>
<evidence type="ECO:0000256" key="2">
    <source>
        <dbReference type="ARBA" id="ARBA00022448"/>
    </source>
</evidence>
<feature type="transmembrane region" description="Helical" evidence="9">
    <location>
        <begin position="92"/>
        <end position="111"/>
    </location>
</feature>
<dbReference type="AlphaFoldDB" id="A0AAU9VLJ7"/>
<dbReference type="PANTHER" id="PTHR12791">
    <property type="entry name" value="GOLGI SNARE BET1-RELATED"/>
    <property type="match status" value="1"/>
</dbReference>
<dbReference type="Gene3D" id="1.20.5.110">
    <property type="match status" value="1"/>
</dbReference>
<feature type="non-terminal residue" evidence="11">
    <location>
        <position position="1"/>
    </location>
</feature>
<feature type="domain" description="T-SNARE coiled-coil homology" evidence="10">
    <location>
        <begin position="20"/>
        <end position="82"/>
    </location>
</feature>
<dbReference type="SUPFAM" id="SSF58038">
    <property type="entry name" value="SNARE fusion complex"/>
    <property type="match status" value="1"/>
</dbReference>
<keyword evidence="5 9" id="KW-1133">Transmembrane helix</keyword>
<evidence type="ECO:0000256" key="1">
    <source>
        <dbReference type="ARBA" id="ARBA00004394"/>
    </source>
</evidence>
<evidence type="ECO:0000256" key="7">
    <source>
        <dbReference type="ARBA" id="ARBA00023136"/>
    </source>
</evidence>
<comment type="caution">
    <text evidence="11">The sequence shown here is derived from an EMBL/GenBank/DDBJ whole genome shotgun (WGS) entry which is preliminary data.</text>
</comment>
<keyword evidence="12" id="KW-1185">Reference proteome</keyword>
<dbReference type="Proteomes" id="UP001159428">
    <property type="component" value="Unassembled WGS sequence"/>
</dbReference>
<dbReference type="InterPro" id="IPR000727">
    <property type="entry name" value="T_SNARE_dom"/>
</dbReference>
<dbReference type="InterPro" id="IPR039899">
    <property type="entry name" value="BET1_SNARE"/>
</dbReference>